<accession>W0P8A2</accession>
<gene>
    <name evidence="2" type="ORF">MIM_c09910</name>
</gene>
<evidence type="ECO:0000313" key="2">
    <source>
        <dbReference type="EMBL" id="AHG63089.1"/>
    </source>
</evidence>
<dbReference type="HOGENOM" id="CLU_082392_1_0_4"/>
<sequence>MALLLVLLILVLGYRHCTAIPAQKAILKRSTGWESYVLLGNHGLGVLWLGFVTFIALLVTLYGAIIIFSLFINLLGVDARPVESFTLWVWYKQIAGVDVWVASVGLLSILMGPKKIKQDLAKESNKNWVDELRKQDAISNIVIHASLEIKPVKISLKSRKVYVGLIDQEQFERIDSDNIVIIPFLSGHRDKDSLMVAFDSNYIDVYRKNKIENFNVSGEASTTKLSDFRCVIRLNEVESISLFDLQYCQDFRSEAIGLSRGCHSF</sequence>
<evidence type="ECO:0000313" key="3">
    <source>
        <dbReference type="Proteomes" id="UP000019095"/>
    </source>
</evidence>
<keyword evidence="1" id="KW-1133">Transmembrane helix</keyword>
<keyword evidence="3" id="KW-1185">Reference proteome</keyword>
<reference evidence="2 3" key="1">
    <citation type="journal article" date="2014" name="Microbiology">
        <title>Unravelling the complete genome sequence of Advenella mimigardefordensis strain DPN7T and novel insights in the catabolism of the xenobiotic polythioester precursor 3,3'-dithiodipropionate.</title>
        <authorList>
            <person name="Wubbeler J.H."/>
            <person name="Hiessl S."/>
            <person name="Schuldes J."/>
            <person name="Thurmer A."/>
            <person name="Daniel R."/>
            <person name="Steinbuchel A."/>
        </authorList>
    </citation>
    <scope>NUCLEOTIDE SEQUENCE [LARGE SCALE GENOMIC DNA]</scope>
    <source>
        <strain evidence="3">DSM 17166 / LMG 22922 / DPN7</strain>
    </source>
</reference>
<dbReference type="OrthoDB" id="9180418at2"/>
<dbReference type="KEGG" id="amim:MIM_c09910"/>
<dbReference type="RefSeq" id="WP_025371698.1">
    <property type="nucleotide sequence ID" value="NZ_CP003915.1"/>
</dbReference>
<dbReference type="Proteomes" id="UP000019095">
    <property type="component" value="Chromosome"/>
</dbReference>
<keyword evidence="1" id="KW-0472">Membrane</keyword>
<dbReference type="eggNOG" id="ENOG502Z8JS">
    <property type="taxonomic scope" value="Bacteria"/>
</dbReference>
<dbReference type="EMBL" id="CP003915">
    <property type="protein sequence ID" value="AHG63089.1"/>
    <property type="molecule type" value="Genomic_DNA"/>
</dbReference>
<organism evidence="2 3">
    <name type="scientific">Advenella mimigardefordensis (strain DSM 17166 / LMG 22922 / DPN7)</name>
    <dbReference type="NCBI Taxonomy" id="1247726"/>
    <lineage>
        <taxon>Bacteria</taxon>
        <taxon>Pseudomonadati</taxon>
        <taxon>Pseudomonadota</taxon>
        <taxon>Betaproteobacteria</taxon>
        <taxon>Burkholderiales</taxon>
        <taxon>Alcaligenaceae</taxon>
    </lineage>
</organism>
<protein>
    <submittedName>
        <fullName evidence="2">Uncharacterized protein</fullName>
    </submittedName>
</protein>
<keyword evidence="1" id="KW-0812">Transmembrane</keyword>
<feature type="transmembrane region" description="Helical" evidence="1">
    <location>
        <begin position="46"/>
        <end position="77"/>
    </location>
</feature>
<feature type="transmembrane region" description="Helical" evidence="1">
    <location>
        <begin position="89"/>
        <end position="111"/>
    </location>
</feature>
<name>W0P8A2_ADVMD</name>
<evidence type="ECO:0000256" key="1">
    <source>
        <dbReference type="SAM" id="Phobius"/>
    </source>
</evidence>
<dbReference type="AlphaFoldDB" id="W0P8A2"/>
<proteinExistence type="predicted"/>